<keyword evidence="2" id="KW-0812">Transmembrane</keyword>
<evidence type="ECO:0000259" key="3">
    <source>
        <dbReference type="Pfam" id="PF13091"/>
    </source>
</evidence>
<gene>
    <name evidence="4" type="ORF">AK812_SmicGene37454</name>
</gene>
<dbReference type="InterPro" id="IPR025202">
    <property type="entry name" value="PLD-like_dom"/>
</dbReference>
<keyword evidence="2" id="KW-0472">Membrane</keyword>
<protein>
    <recommendedName>
        <fullName evidence="3">Phospholipase D-like domain-containing protein</fullName>
    </recommendedName>
</protein>
<evidence type="ECO:0000256" key="2">
    <source>
        <dbReference type="SAM" id="Phobius"/>
    </source>
</evidence>
<dbReference type="EMBL" id="LSRX01001236">
    <property type="protein sequence ID" value="OLP81955.1"/>
    <property type="molecule type" value="Genomic_DNA"/>
</dbReference>
<feature type="compositionally biased region" description="Low complexity" evidence="1">
    <location>
        <begin position="92"/>
        <end position="102"/>
    </location>
</feature>
<evidence type="ECO:0000313" key="4">
    <source>
        <dbReference type="EMBL" id="OLP81955.1"/>
    </source>
</evidence>
<dbReference type="Pfam" id="PF13091">
    <property type="entry name" value="PLDc_2"/>
    <property type="match status" value="1"/>
</dbReference>
<comment type="caution">
    <text evidence="4">The sequence shown here is derived from an EMBL/GenBank/DDBJ whole genome shotgun (WGS) entry which is preliminary data.</text>
</comment>
<keyword evidence="5" id="KW-1185">Reference proteome</keyword>
<feature type="transmembrane region" description="Helical" evidence="2">
    <location>
        <begin position="46"/>
        <end position="64"/>
    </location>
</feature>
<reference evidence="4 5" key="1">
    <citation type="submission" date="2016-02" db="EMBL/GenBank/DDBJ databases">
        <title>Genome analysis of coral dinoflagellate symbionts highlights evolutionary adaptations to a symbiotic lifestyle.</title>
        <authorList>
            <person name="Aranda M."/>
            <person name="Li Y."/>
            <person name="Liew Y.J."/>
            <person name="Baumgarten S."/>
            <person name="Simakov O."/>
            <person name="Wilson M."/>
            <person name="Piel J."/>
            <person name="Ashoor H."/>
            <person name="Bougouffa S."/>
            <person name="Bajic V.B."/>
            <person name="Ryu T."/>
            <person name="Ravasi T."/>
            <person name="Bayer T."/>
            <person name="Micklem G."/>
            <person name="Kim H."/>
            <person name="Bhak J."/>
            <person name="Lajeunesse T.C."/>
            <person name="Voolstra C.R."/>
        </authorList>
    </citation>
    <scope>NUCLEOTIDE SEQUENCE [LARGE SCALE GENOMIC DNA]</scope>
    <source>
        <strain evidence="4 5">CCMP2467</strain>
    </source>
</reference>
<feature type="domain" description="Phospholipase D-like" evidence="3">
    <location>
        <begin position="245"/>
        <end position="396"/>
    </location>
</feature>
<proteinExistence type="predicted"/>
<dbReference type="OrthoDB" id="414279at2759"/>
<accession>A0A1Q9CG97</accession>
<feature type="region of interest" description="Disordered" evidence="1">
    <location>
        <begin position="86"/>
        <end position="122"/>
    </location>
</feature>
<evidence type="ECO:0000256" key="1">
    <source>
        <dbReference type="SAM" id="MobiDB-lite"/>
    </source>
</evidence>
<dbReference type="Proteomes" id="UP000186817">
    <property type="component" value="Unassembled WGS sequence"/>
</dbReference>
<dbReference type="Gene3D" id="3.30.870.10">
    <property type="entry name" value="Endonuclease Chain A"/>
    <property type="match status" value="1"/>
</dbReference>
<sequence>MISKSALRAMVMSSMISVGSALRFGSGMDAFTTVYALMFIEFPLMTLMLLYIFRVAVIGTIMCMRTQPTVVIKSFDKPLRDEKMKDPIDVTSRSSSKSSSGSVTGEEVMIKQRRKRSTTKTEHPVWIASEFGKKYHMIGCGKLNQSLEVTELEESDAMAKGMKPCSAFVRAKIVTFGMMTGKSLDDSARREQGLAAQLRAHRVVQEQTADGRIVPLAILEAAPQARGGEAQVALHPDSDFLGPLLQLVNDASCVEILLTAFTYNDPELTTAATAAKLRGADVRLLIDLQKAHACKEPGKILQQLLDSQVEVRTTCGKSLSEVYGGSFRGCKGALHVKTALIRSRASGGGDDGVILFIGSHNLTKASRANCEFVTELRLPASDTRVATYRAWYESMWSASEGVQVETGAAPRRRVRGKVGKGGAPIQVCCLAGLEELIQLPARTCEDMCIEVAMKLVAVLVVAVVSTPSGLVLTLCFALATAMPCSVLGFVALLVHVDSTGLKQLGVAAEELSPEAAEVEGVCRRAGVAARKPDGLDALALLLFKVRSKFPGNLQMEKGC</sequence>
<name>A0A1Q9CG97_SYMMI</name>
<dbReference type="SUPFAM" id="SSF56024">
    <property type="entry name" value="Phospholipase D/nuclease"/>
    <property type="match status" value="1"/>
</dbReference>
<evidence type="ECO:0000313" key="5">
    <source>
        <dbReference type="Proteomes" id="UP000186817"/>
    </source>
</evidence>
<organism evidence="4 5">
    <name type="scientific">Symbiodinium microadriaticum</name>
    <name type="common">Dinoflagellate</name>
    <name type="synonym">Zooxanthella microadriatica</name>
    <dbReference type="NCBI Taxonomy" id="2951"/>
    <lineage>
        <taxon>Eukaryota</taxon>
        <taxon>Sar</taxon>
        <taxon>Alveolata</taxon>
        <taxon>Dinophyceae</taxon>
        <taxon>Suessiales</taxon>
        <taxon>Symbiodiniaceae</taxon>
        <taxon>Symbiodinium</taxon>
    </lineage>
</organism>
<dbReference type="AlphaFoldDB" id="A0A1Q9CG97"/>
<keyword evidence="2" id="KW-1133">Transmembrane helix</keyword>